<reference evidence="7 8" key="1">
    <citation type="journal article" date="2010" name="Nature">
        <title>Genome sequencing and analysis of the model grass Brachypodium distachyon.</title>
        <authorList>
            <consortium name="International Brachypodium Initiative"/>
        </authorList>
    </citation>
    <scope>NUCLEOTIDE SEQUENCE [LARGE SCALE GENOMIC DNA]</scope>
    <source>
        <strain evidence="7 8">Bd21</strain>
    </source>
</reference>
<dbReference type="Gramene" id="KQK19408">
    <property type="protein sequence ID" value="KQK19408"/>
    <property type="gene ID" value="BRADI_1g48120v3"/>
</dbReference>
<dbReference type="ExpressionAtlas" id="A0A0Q3H8Q4">
    <property type="expression patterns" value="baseline"/>
</dbReference>
<evidence type="ECO:0000256" key="4">
    <source>
        <dbReference type="ARBA" id="ARBA00022989"/>
    </source>
</evidence>
<feature type="transmembrane region" description="Helical" evidence="6">
    <location>
        <begin position="220"/>
        <end position="238"/>
    </location>
</feature>
<keyword evidence="3 6" id="KW-0812">Transmembrane</keyword>
<organism evidence="7">
    <name type="scientific">Brachypodium distachyon</name>
    <name type="common">Purple false brome</name>
    <name type="synonym">Trachynia distachya</name>
    <dbReference type="NCBI Taxonomy" id="15368"/>
    <lineage>
        <taxon>Eukaryota</taxon>
        <taxon>Viridiplantae</taxon>
        <taxon>Streptophyta</taxon>
        <taxon>Embryophyta</taxon>
        <taxon>Tracheophyta</taxon>
        <taxon>Spermatophyta</taxon>
        <taxon>Magnoliopsida</taxon>
        <taxon>Liliopsida</taxon>
        <taxon>Poales</taxon>
        <taxon>Poaceae</taxon>
        <taxon>BOP clade</taxon>
        <taxon>Pooideae</taxon>
        <taxon>Stipodae</taxon>
        <taxon>Brachypodieae</taxon>
        <taxon>Brachypodium</taxon>
    </lineage>
</organism>
<reference evidence="7" key="2">
    <citation type="submission" date="2017-06" db="EMBL/GenBank/DDBJ databases">
        <title>WGS assembly of Brachypodium distachyon.</title>
        <authorList>
            <consortium name="The International Brachypodium Initiative"/>
            <person name="Lucas S."/>
            <person name="Harmon-Smith M."/>
            <person name="Lail K."/>
            <person name="Tice H."/>
            <person name="Grimwood J."/>
            <person name="Bruce D."/>
            <person name="Barry K."/>
            <person name="Shu S."/>
            <person name="Lindquist E."/>
            <person name="Wang M."/>
            <person name="Pitluck S."/>
            <person name="Vogel J.P."/>
            <person name="Garvin D.F."/>
            <person name="Mockler T.C."/>
            <person name="Schmutz J."/>
            <person name="Rokhsar D."/>
            <person name="Bevan M.W."/>
        </authorList>
    </citation>
    <scope>NUCLEOTIDE SEQUENCE</scope>
    <source>
        <strain evidence="7">Bd21</strain>
    </source>
</reference>
<dbReference type="Pfam" id="PF13181">
    <property type="entry name" value="TPR_8"/>
    <property type="match status" value="1"/>
</dbReference>
<proteinExistence type="inferred from homology"/>
<dbReference type="PANTHER" id="PTHR12428">
    <property type="entry name" value="OXA1"/>
    <property type="match status" value="1"/>
</dbReference>
<keyword evidence="5 6" id="KW-0472">Membrane</keyword>
<evidence type="ECO:0000256" key="2">
    <source>
        <dbReference type="ARBA" id="ARBA00010583"/>
    </source>
</evidence>
<evidence type="ECO:0000256" key="6">
    <source>
        <dbReference type="SAM" id="Phobius"/>
    </source>
</evidence>
<dbReference type="EnsemblPlants" id="KQK19408">
    <property type="protein sequence ID" value="KQK19408"/>
    <property type="gene ID" value="BRADI_1g48120v3"/>
</dbReference>
<dbReference type="InterPro" id="IPR019734">
    <property type="entry name" value="TPR_rpt"/>
</dbReference>
<dbReference type="AlphaFoldDB" id="A0A0Q3H8Q4"/>
<evidence type="ECO:0000313" key="9">
    <source>
        <dbReference type="Proteomes" id="UP000008810"/>
    </source>
</evidence>
<dbReference type="Proteomes" id="UP000008810">
    <property type="component" value="Chromosome 1"/>
</dbReference>
<dbReference type="SMART" id="SM00028">
    <property type="entry name" value="TPR"/>
    <property type="match status" value="4"/>
</dbReference>
<name>A0A0Q3H8Q4_BRADI</name>
<dbReference type="KEGG" id="bdi:100839659"/>
<evidence type="ECO:0000256" key="3">
    <source>
        <dbReference type="ARBA" id="ARBA00022692"/>
    </source>
</evidence>
<evidence type="ECO:0000313" key="8">
    <source>
        <dbReference type="EnsemblPlants" id="KQK19408"/>
    </source>
</evidence>
<dbReference type="STRING" id="15368.A0A0Q3H8Q4"/>
<evidence type="ECO:0000256" key="1">
    <source>
        <dbReference type="ARBA" id="ARBA00004141"/>
    </source>
</evidence>
<keyword evidence="4 6" id="KW-1133">Transmembrane helix</keyword>
<feature type="transmembrane region" description="Helical" evidence="6">
    <location>
        <begin position="266"/>
        <end position="285"/>
    </location>
</feature>
<gene>
    <name evidence="8" type="primary">LOC100839659</name>
    <name evidence="7" type="ORF">BRADI_1g48120v3</name>
</gene>
<comment type="subcellular location">
    <subcellularLocation>
        <location evidence="1">Membrane</location>
        <topology evidence="1">Multi-pass membrane protein</topology>
    </subcellularLocation>
</comment>
<dbReference type="OrthoDB" id="2148490at2759"/>
<dbReference type="GO" id="GO:0032979">
    <property type="term" value="P:protein insertion into mitochondrial inner membrane from matrix"/>
    <property type="evidence" value="ECO:0000318"/>
    <property type="project" value="GO_Central"/>
</dbReference>
<dbReference type="GO" id="GO:0005743">
    <property type="term" value="C:mitochondrial inner membrane"/>
    <property type="evidence" value="ECO:0000318"/>
    <property type="project" value="GO_Central"/>
</dbReference>
<dbReference type="EMBL" id="CM000880">
    <property type="protein sequence ID" value="KQK19408.1"/>
    <property type="molecule type" value="Genomic_DNA"/>
</dbReference>
<dbReference type="CDD" id="cd20069">
    <property type="entry name" value="5TM_Oxa1-like"/>
    <property type="match status" value="1"/>
</dbReference>
<evidence type="ECO:0000256" key="5">
    <source>
        <dbReference type="ARBA" id="ARBA00023136"/>
    </source>
</evidence>
<feature type="transmembrane region" description="Helical" evidence="6">
    <location>
        <begin position="313"/>
        <end position="336"/>
    </location>
</feature>
<protein>
    <submittedName>
        <fullName evidence="7 8">Uncharacterized protein</fullName>
    </submittedName>
</protein>
<dbReference type="InterPro" id="IPR001708">
    <property type="entry name" value="YidC/ALB3/OXA1/COX18"/>
</dbReference>
<dbReference type="SUPFAM" id="SSF48452">
    <property type="entry name" value="TPR-like"/>
    <property type="match status" value="1"/>
</dbReference>
<accession>A0A0Q3H8Q4</accession>
<dbReference type="GO" id="GO:0032977">
    <property type="term" value="F:membrane insertase activity"/>
    <property type="evidence" value="ECO:0000318"/>
    <property type="project" value="GO_Central"/>
</dbReference>
<dbReference type="GeneID" id="100839659"/>
<dbReference type="Gene3D" id="1.25.40.10">
    <property type="entry name" value="Tetratricopeptide repeat domain"/>
    <property type="match status" value="1"/>
</dbReference>
<evidence type="ECO:0000313" key="7">
    <source>
        <dbReference type="EMBL" id="KQK19408.1"/>
    </source>
</evidence>
<comment type="similarity">
    <text evidence="2">Belongs to the OXA1/ALB3/YidC (TC 2.A.9.2) family.</text>
</comment>
<keyword evidence="9" id="KW-1185">Reference proteome</keyword>
<reference evidence="8" key="3">
    <citation type="submission" date="2018-08" db="UniProtKB">
        <authorList>
            <consortium name="EnsemblPlants"/>
        </authorList>
    </citation>
    <scope>IDENTIFICATION</scope>
    <source>
        <strain evidence="8">cv. Bd21</strain>
    </source>
</reference>
<feature type="transmembrane region" description="Helical" evidence="6">
    <location>
        <begin position="150"/>
        <end position="173"/>
    </location>
</feature>
<dbReference type="InterPro" id="IPR011990">
    <property type="entry name" value="TPR-like_helical_dom_sf"/>
</dbReference>
<dbReference type="RefSeq" id="XP_010227981.1">
    <property type="nucleotide sequence ID" value="XM_010229679.3"/>
</dbReference>
<sequence length="598" mass="65788">MAALPLRLLGRLGGVGRRGRLPPPLAALAHLSVPSHQSPDRQIPSPAPPLPFPTLVLPFAVPARSFSWYSRSPSGPTTAAAEAHVDEDARNETESVCLDDVSATHYGEGLAGAADAAVVVADGGDGGGMTDLAMGALVDVLDGFHSLTGLPWWITISFSTVAMRLSILPVLMLQLQKTAKIGQLFRQLPPPLPPPLSGRSFRDQYSLFQKKRRELGCPSFLWNLAYFSVQFPCFILWISSIRSMCVNNHPGLDNGGVLWFHNLTEFSHGALGPVFPILVAGLHYLNMQISFQTSQTKHYPGVLALLAKYYKMYLDILSIPLFLIAYVVPQGCLIYWTTNGLFTVAQQLYLRPGVIRKMFGLPDIGARAGNTAFRSPLEGQEMIQRWPRGEFRMQSRLGSSDNGTTSENMTPKFMFESSTIMEGDVSEASTPEDLLEQALQHLENGCQDQAIPLIRTAIEKNPDLSTSLIAMAQTFYSKMLFSEASLCYEHAIPQMKEQDPLIVLAHFGAGLSCRKQGDNEAAIEHLQRLAELKEPELMMNKACYFRGIIVLGSILSNEGRKSEAAKYLRLALAYDPAAERLLKECEEAVEDQPKSAEH</sequence>
<dbReference type="PANTHER" id="PTHR12428:SF65">
    <property type="entry name" value="CYTOCHROME C OXIDASE ASSEMBLY PROTEIN COX18, MITOCHONDRIAL"/>
    <property type="match status" value="1"/>
</dbReference>